<comment type="subcellular location">
    <subcellularLocation>
        <location evidence="1">Cell projection</location>
        <location evidence="1">Cilium</location>
    </subcellularLocation>
    <subcellularLocation>
        <location evidence="2">Membrane</location>
        <topology evidence="2">Multi-pass membrane protein</topology>
    </subcellularLocation>
</comment>
<feature type="region of interest" description="Disordered" evidence="11">
    <location>
        <begin position="320"/>
        <end position="365"/>
    </location>
</feature>
<feature type="compositionally biased region" description="Pro residues" evidence="11">
    <location>
        <begin position="40"/>
        <end position="52"/>
    </location>
</feature>
<dbReference type="Proteomes" id="UP000236333">
    <property type="component" value="Unassembled WGS sequence"/>
</dbReference>
<dbReference type="GO" id="GO:0035869">
    <property type="term" value="C:ciliary transition zone"/>
    <property type="evidence" value="ECO:0007669"/>
    <property type="project" value="TreeGrafter"/>
</dbReference>
<evidence type="ECO:0000313" key="13">
    <source>
        <dbReference type="EMBL" id="PNH02894.1"/>
    </source>
</evidence>
<protein>
    <submittedName>
        <fullName evidence="13">Uncharacterized protein</fullName>
    </submittedName>
</protein>
<comment type="function">
    <text evidence="10">Component of the transition zone in primary cilia. Required for ciliogenesis.</text>
</comment>
<evidence type="ECO:0000256" key="8">
    <source>
        <dbReference type="ARBA" id="ARBA00023136"/>
    </source>
</evidence>
<gene>
    <name evidence="13" type="ORF">TSOC_011096</name>
</gene>
<dbReference type="EMBL" id="PGGS01000579">
    <property type="protein sequence ID" value="PNH02894.1"/>
    <property type="molecule type" value="Genomic_DNA"/>
</dbReference>
<sequence length="449" mass="46674">MLGSFRGRQRPTGAEDPAQPQLPAAPGPNPNDGGFGGLGVPPPPADPFPGPVPSYAAPAAAPPASSLYGLAADLVGQQGTGQGGGRAGPGLRPGPGPGAGLAGPRAPPARLGPPRNLLAAPGAAASAGGALDPFSLAEARRRPMQHLPIGHIGERPYGLALELINNQEPGASFGGPLQPPDRLGSRSSRRSALESQPYGVARLGEPPPAAVHAQPPLDPFTVMELAAGQEGLPEPDYGLVAELRNRAPPDPFASDFGLVAEVARRRGRSPSPLGREELPDGPVRLKTPGDDASETSAVSGDDELYGIARELGVDMETARRIQQERSRGGAPLPGQAEGEQAEPPGHKTLDDEEDSDDEDEDKGFRGGLRRTLQGLVNVFNILGMFAQGLLGGFALLNFFMTYMLYGSSTLRKFLSYYAPIALDANRLYYTLLVLAIVSSTTRYGGAPKV</sequence>
<evidence type="ECO:0000256" key="7">
    <source>
        <dbReference type="ARBA" id="ARBA00023069"/>
    </source>
</evidence>
<name>A0A2J7ZRJ4_9CHLO</name>
<dbReference type="GO" id="GO:0016020">
    <property type="term" value="C:membrane"/>
    <property type="evidence" value="ECO:0007669"/>
    <property type="project" value="UniProtKB-SubCell"/>
</dbReference>
<dbReference type="PANTHER" id="PTHR28388:SF1">
    <property type="entry name" value="TRANSMEMBRANE PROTEIN 237"/>
    <property type="match status" value="1"/>
</dbReference>
<evidence type="ECO:0000256" key="5">
    <source>
        <dbReference type="ARBA" id="ARBA00022794"/>
    </source>
</evidence>
<evidence type="ECO:0000256" key="2">
    <source>
        <dbReference type="ARBA" id="ARBA00004141"/>
    </source>
</evidence>
<feature type="transmembrane region" description="Helical" evidence="12">
    <location>
        <begin position="426"/>
        <end position="445"/>
    </location>
</feature>
<feature type="transmembrane region" description="Helical" evidence="12">
    <location>
        <begin position="378"/>
        <end position="406"/>
    </location>
</feature>
<feature type="compositionally biased region" description="Low complexity" evidence="11">
    <location>
        <begin position="53"/>
        <end position="72"/>
    </location>
</feature>
<evidence type="ECO:0000256" key="3">
    <source>
        <dbReference type="ARBA" id="ARBA00008783"/>
    </source>
</evidence>
<feature type="region of interest" description="Disordered" evidence="11">
    <location>
        <begin position="168"/>
        <end position="215"/>
    </location>
</feature>
<evidence type="ECO:0000256" key="11">
    <source>
        <dbReference type="SAM" id="MobiDB-lite"/>
    </source>
</evidence>
<dbReference type="PANTHER" id="PTHR28388">
    <property type="entry name" value="TRANSMEMBRANE PROTEIN 237"/>
    <property type="match status" value="1"/>
</dbReference>
<comment type="similarity">
    <text evidence="3">Belongs to the TMEM237 family.</text>
</comment>
<keyword evidence="14" id="KW-1185">Reference proteome</keyword>
<organism evidence="13 14">
    <name type="scientific">Tetrabaena socialis</name>
    <dbReference type="NCBI Taxonomy" id="47790"/>
    <lineage>
        <taxon>Eukaryota</taxon>
        <taxon>Viridiplantae</taxon>
        <taxon>Chlorophyta</taxon>
        <taxon>core chlorophytes</taxon>
        <taxon>Chlorophyceae</taxon>
        <taxon>CS clade</taxon>
        <taxon>Chlamydomonadales</taxon>
        <taxon>Tetrabaenaceae</taxon>
        <taxon>Tetrabaena</taxon>
    </lineage>
</organism>
<comment type="caution">
    <text evidence="13">The sequence shown here is derived from an EMBL/GenBank/DDBJ whole genome shotgun (WGS) entry which is preliminary data.</text>
</comment>
<feature type="compositionally biased region" description="Gly residues" evidence="11">
    <location>
        <begin position="78"/>
        <end position="101"/>
    </location>
</feature>
<feature type="compositionally biased region" description="Low complexity" evidence="11">
    <location>
        <begin position="112"/>
        <end position="129"/>
    </location>
</feature>
<dbReference type="AlphaFoldDB" id="A0A2J7ZRJ4"/>
<dbReference type="InterPro" id="IPR029409">
    <property type="entry name" value="TMEM237"/>
</dbReference>
<evidence type="ECO:0000256" key="9">
    <source>
        <dbReference type="ARBA" id="ARBA00023273"/>
    </source>
</evidence>
<feature type="region of interest" description="Disordered" evidence="11">
    <location>
        <begin position="1"/>
        <end position="129"/>
    </location>
</feature>
<dbReference type="OrthoDB" id="550113at2759"/>
<keyword evidence="9" id="KW-0966">Cell projection</keyword>
<keyword evidence="7" id="KW-0969">Cilium</keyword>
<evidence type="ECO:0000256" key="10">
    <source>
        <dbReference type="ARBA" id="ARBA00025631"/>
    </source>
</evidence>
<proteinExistence type="inferred from homology"/>
<keyword evidence="4 12" id="KW-0812">Transmembrane</keyword>
<feature type="compositionally biased region" description="Acidic residues" evidence="11">
    <location>
        <begin position="350"/>
        <end position="361"/>
    </location>
</feature>
<evidence type="ECO:0000256" key="1">
    <source>
        <dbReference type="ARBA" id="ARBA00004138"/>
    </source>
</evidence>
<keyword evidence="8 12" id="KW-0472">Membrane</keyword>
<keyword evidence="5" id="KW-0970">Cilium biogenesis/degradation</keyword>
<accession>A0A2J7ZRJ4</accession>
<feature type="region of interest" description="Disordered" evidence="11">
    <location>
        <begin position="265"/>
        <end position="300"/>
    </location>
</feature>
<evidence type="ECO:0000256" key="4">
    <source>
        <dbReference type="ARBA" id="ARBA00022692"/>
    </source>
</evidence>
<keyword evidence="6 12" id="KW-1133">Transmembrane helix</keyword>
<reference evidence="13 14" key="1">
    <citation type="journal article" date="2017" name="Mol. Biol. Evol.">
        <title>The 4-celled Tetrabaena socialis nuclear genome reveals the essential components for genetic control of cell number at the origin of multicellularity in the volvocine lineage.</title>
        <authorList>
            <person name="Featherston J."/>
            <person name="Arakaki Y."/>
            <person name="Hanschen E.R."/>
            <person name="Ferris P.J."/>
            <person name="Michod R.E."/>
            <person name="Olson B.J.S.C."/>
            <person name="Nozaki H."/>
            <person name="Durand P.M."/>
        </authorList>
    </citation>
    <scope>NUCLEOTIDE SEQUENCE [LARGE SCALE GENOMIC DNA]</scope>
    <source>
        <strain evidence="13 14">NIES-571</strain>
    </source>
</reference>
<dbReference type="GO" id="GO:0060271">
    <property type="term" value="P:cilium assembly"/>
    <property type="evidence" value="ECO:0007669"/>
    <property type="project" value="TreeGrafter"/>
</dbReference>
<evidence type="ECO:0000256" key="6">
    <source>
        <dbReference type="ARBA" id="ARBA00022989"/>
    </source>
</evidence>
<evidence type="ECO:0000313" key="14">
    <source>
        <dbReference type="Proteomes" id="UP000236333"/>
    </source>
</evidence>
<dbReference type="Pfam" id="PF15383">
    <property type="entry name" value="TMEM237"/>
    <property type="match status" value="1"/>
</dbReference>
<evidence type="ECO:0000256" key="12">
    <source>
        <dbReference type="SAM" id="Phobius"/>
    </source>
</evidence>